<organism evidence="2 3">
    <name type="scientific">Pleurodeles waltl</name>
    <name type="common">Iberian ribbed newt</name>
    <dbReference type="NCBI Taxonomy" id="8319"/>
    <lineage>
        <taxon>Eukaryota</taxon>
        <taxon>Metazoa</taxon>
        <taxon>Chordata</taxon>
        <taxon>Craniata</taxon>
        <taxon>Vertebrata</taxon>
        <taxon>Euteleostomi</taxon>
        <taxon>Amphibia</taxon>
        <taxon>Batrachia</taxon>
        <taxon>Caudata</taxon>
        <taxon>Salamandroidea</taxon>
        <taxon>Salamandridae</taxon>
        <taxon>Pleurodelinae</taxon>
        <taxon>Pleurodeles</taxon>
    </lineage>
</organism>
<protein>
    <submittedName>
        <fullName evidence="2">Uncharacterized protein</fullName>
    </submittedName>
</protein>
<feature type="region of interest" description="Disordered" evidence="1">
    <location>
        <begin position="1"/>
        <end position="43"/>
    </location>
</feature>
<proteinExistence type="predicted"/>
<keyword evidence="3" id="KW-1185">Reference proteome</keyword>
<name>A0AAV7SLE2_PLEWA</name>
<dbReference type="AlphaFoldDB" id="A0AAV7SLE2"/>
<evidence type="ECO:0000256" key="1">
    <source>
        <dbReference type="SAM" id="MobiDB-lite"/>
    </source>
</evidence>
<dbReference type="EMBL" id="JANPWB010000008">
    <property type="protein sequence ID" value="KAJ1164903.1"/>
    <property type="molecule type" value="Genomic_DNA"/>
</dbReference>
<evidence type="ECO:0000313" key="2">
    <source>
        <dbReference type="EMBL" id="KAJ1164903.1"/>
    </source>
</evidence>
<dbReference type="Proteomes" id="UP001066276">
    <property type="component" value="Chromosome 4_2"/>
</dbReference>
<reference evidence="2" key="1">
    <citation type="journal article" date="2022" name="bioRxiv">
        <title>Sequencing and chromosome-scale assembly of the giantPleurodeles waltlgenome.</title>
        <authorList>
            <person name="Brown T."/>
            <person name="Elewa A."/>
            <person name="Iarovenko S."/>
            <person name="Subramanian E."/>
            <person name="Araus A.J."/>
            <person name="Petzold A."/>
            <person name="Susuki M."/>
            <person name="Suzuki K.-i.T."/>
            <person name="Hayashi T."/>
            <person name="Toyoda A."/>
            <person name="Oliveira C."/>
            <person name="Osipova E."/>
            <person name="Leigh N.D."/>
            <person name="Simon A."/>
            <person name="Yun M.H."/>
        </authorList>
    </citation>
    <scope>NUCLEOTIDE SEQUENCE</scope>
    <source>
        <strain evidence="2">20211129_DDA</strain>
        <tissue evidence="2">Liver</tissue>
    </source>
</reference>
<evidence type="ECO:0000313" key="3">
    <source>
        <dbReference type="Proteomes" id="UP001066276"/>
    </source>
</evidence>
<feature type="compositionally biased region" description="Basic and acidic residues" evidence="1">
    <location>
        <begin position="13"/>
        <end position="22"/>
    </location>
</feature>
<sequence length="93" mass="10111">MAQLGPPPLRGQARPETREARARPTVSAHLLSGVRGPGPSSTGINRRSCAVLLVSPTNWRAPTCIGASACCRFPHSYRPDDNPYIYVDRNNIN</sequence>
<accession>A0AAV7SLE2</accession>
<gene>
    <name evidence="2" type="ORF">NDU88_005335</name>
</gene>
<comment type="caution">
    <text evidence="2">The sequence shown here is derived from an EMBL/GenBank/DDBJ whole genome shotgun (WGS) entry which is preliminary data.</text>
</comment>